<dbReference type="Proteomes" id="UP000246278">
    <property type="component" value="Unassembled WGS sequence"/>
</dbReference>
<evidence type="ECO:0000259" key="3">
    <source>
        <dbReference type="Pfam" id="PF10017"/>
    </source>
</evidence>
<dbReference type="GO" id="GO:0008168">
    <property type="term" value="F:methyltransferase activity"/>
    <property type="evidence" value="ECO:0007669"/>
    <property type="project" value="UniProtKB-KW"/>
</dbReference>
<organism evidence="4 5">
    <name type="scientific">Prosthecochloris marina</name>
    <dbReference type="NCBI Taxonomy" id="2017681"/>
    <lineage>
        <taxon>Bacteria</taxon>
        <taxon>Pseudomonadati</taxon>
        <taxon>Chlorobiota</taxon>
        <taxon>Chlorobiia</taxon>
        <taxon>Chlorobiales</taxon>
        <taxon>Chlorobiaceae</taxon>
        <taxon>Prosthecochloris</taxon>
    </lineage>
</organism>
<dbReference type="RefSeq" id="WP_110021924.1">
    <property type="nucleotide sequence ID" value="NZ_PDNZ01000001.1"/>
</dbReference>
<dbReference type="InterPro" id="IPR051128">
    <property type="entry name" value="EgtD_Methyltrsf_superfamily"/>
</dbReference>
<dbReference type="Gene3D" id="3.40.50.150">
    <property type="entry name" value="Vaccinia Virus protein VP39"/>
    <property type="match status" value="1"/>
</dbReference>
<name>A0A317T9L7_9CHLB</name>
<evidence type="ECO:0000313" key="5">
    <source>
        <dbReference type="Proteomes" id="UP000246278"/>
    </source>
</evidence>
<dbReference type="InterPro" id="IPR029063">
    <property type="entry name" value="SAM-dependent_MTases_sf"/>
</dbReference>
<dbReference type="Pfam" id="PF10017">
    <property type="entry name" value="Methyltransf_33"/>
    <property type="match status" value="1"/>
</dbReference>
<dbReference type="PANTHER" id="PTHR43397:SF1">
    <property type="entry name" value="ERGOTHIONEINE BIOSYNTHESIS PROTEIN 1"/>
    <property type="match status" value="1"/>
</dbReference>
<evidence type="ECO:0000256" key="1">
    <source>
        <dbReference type="ARBA" id="ARBA00022603"/>
    </source>
</evidence>
<dbReference type="AlphaFoldDB" id="A0A317T9L7"/>
<dbReference type="InterPro" id="IPR017804">
    <property type="entry name" value="MeTrfase_EgtD-like"/>
</dbReference>
<sequence>MDYSTRNVFECGSATIVNYLPEIGLEAAIEEIITGLHARPKRIASKYFYDKKGSELFENITVLDEYYPSRTEKSILRVLPLGAITDCSEVDIVELGSGDHSKITLFLEKIPAKQMQGVRYFPVDISRPALEASIKELICMFPGLAVQGIVADYIHQMHIVSGERKKLYCFLGSTIGNLDREEAVQFVRDVSETMNSGDSFLIGFDRVKEVQILENAYNDAQGLTAQFNKNILNVINGLIKSDFDTEDFEHRAFYNEDKRRIEMYLEAKKTLHVKSPFSKKDIVIKKEETIHTENSHKFEEKDIQLIGEHAELAVNRIFPDENQWFSLVNYRKI</sequence>
<keyword evidence="1 4" id="KW-0489">Methyltransferase</keyword>
<dbReference type="NCBIfam" id="TIGR03438">
    <property type="entry name" value="egtD_ergothio"/>
    <property type="match status" value="1"/>
</dbReference>
<comment type="caution">
    <text evidence="4">The sequence shown here is derived from an EMBL/GenBank/DDBJ whole genome shotgun (WGS) entry which is preliminary data.</text>
</comment>
<keyword evidence="2 4" id="KW-0808">Transferase</keyword>
<gene>
    <name evidence="4" type="primary">egtD</name>
    <name evidence="4" type="ORF">CR164_00305</name>
</gene>
<accession>A0A317T9L7</accession>
<evidence type="ECO:0000256" key="2">
    <source>
        <dbReference type="ARBA" id="ARBA00022679"/>
    </source>
</evidence>
<proteinExistence type="predicted"/>
<dbReference type="OrthoDB" id="5289726at2"/>
<dbReference type="PANTHER" id="PTHR43397">
    <property type="entry name" value="ERGOTHIONEINE BIOSYNTHESIS PROTEIN 1"/>
    <property type="match status" value="1"/>
</dbReference>
<dbReference type="PIRSF" id="PIRSF018005">
    <property type="entry name" value="UCP018005"/>
    <property type="match status" value="1"/>
</dbReference>
<reference evidence="5" key="1">
    <citation type="submission" date="2017-10" db="EMBL/GenBank/DDBJ databases">
        <authorList>
            <person name="Gaisin V.A."/>
            <person name="Rysina M.S."/>
            <person name="Grouzdev D.S."/>
        </authorList>
    </citation>
    <scope>NUCLEOTIDE SEQUENCE [LARGE SCALE GENOMIC DNA]</scope>
    <source>
        <strain evidence="5">V1</strain>
    </source>
</reference>
<protein>
    <submittedName>
        <fullName evidence="4">L-histidine N(Alpha)-methyltransferase</fullName>
    </submittedName>
</protein>
<dbReference type="InterPro" id="IPR035094">
    <property type="entry name" value="EgtD"/>
</dbReference>
<dbReference type="EMBL" id="PDNZ01000001">
    <property type="protein sequence ID" value="PWW83040.1"/>
    <property type="molecule type" value="Genomic_DNA"/>
</dbReference>
<evidence type="ECO:0000313" key="4">
    <source>
        <dbReference type="EMBL" id="PWW83040.1"/>
    </source>
</evidence>
<keyword evidence="5" id="KW-1185">Reference proteome</keyword>
<dbReference type="InterPro" id="IPR019257">
    <property type="entry name" value="MeTrfase_dom"/>
</dbReference>
<feature type="domain" description="Histidine-specific methyltransferase SAM-dependent" evidence="3">
    <location>
        <begin position="30"/>
        <end position="331"/>
    </location>
</feature>
<dbReference type="GO" id="GO:0032259">
    <property type="term" value="P:methylation"/>
    <property type="evidence" value="ECO:0007669"/>
    <property type="project" value="UniProtKB-KW"/>
</dbReference>